<keyword evidence="1" id="KW-1133">Transmembrane helix</keyword>
<dbReference type="InterPro" id="IPR002541">
    <property type="entry name" value="Cyt_c_assembly"/>
</dbReference>
<dbReference type="PANTHER" id="PTHR38034:SF1">
    <property type="entry name" value="INNER MEMBRANE PROTEIN YPJD"/>
    <property type="match status" value="1"/>
</dbReference>
<dbReference type="Pfam" id="PF01578">
    <property type="entry name" value="Cytochrom_C_asm"/>
    <property type="match status" value="1"/>
</dbReference>
<gene>
    <name evidence="3" type="ORF">NMK_2989</name>
</gene>
<evidence type="ECO:0000313" key="3">
    <source>
        <dbReference type="EMBL" id="GBG15383.1"/>
    </source>
</evidence>
<dbReference type="OrthoDB" id="9780793at2"/>
<dbReference type="PANTHER" id="PTHR38034">
    <property type="entry name" value="INNER MEMBRANE PROTEIN YPJD"/>
    <property type="match status" value="1"/>
</dbReference>
<feature type="transmembrane region" description="Helical" evidence="1">
    <location>
        <begin position="34"/>
        <end position="51"/>
    </location>
</feature>
<sequence length="264" mass="29864">MPDFLPYLLAALIYLAVAALYWRRTEIATPWSQVAVSGALVIHGWLLYRSIFVAEGMNLGLTNAISAIFWLTSLIYWGASLRHDLHRLQAFVLPPTALFVLLQWALPETHQLSYAAEPLFRLHLVIAFTAYSLFTFAALHALLMAGAERALHRKPTLFRLPDFPPLISMENLLFQIIKLGFSLLTLTLASGILFSEQLFHKPLVFNHKTVFSIIAWMIFGGLLLGRWKAGWRGKTAVRWTLSGFVVLFLAYLGSKFVLEVILHK</sequence>
<accession>A0A2R5FFI4</accession>
<feature type="transmembrane region" description="Helical" evidence="1">
    <location>
        <begin position="57"/>
        <end position="76"/>
    </location>
</feature>
<name>A0A2R5FFI4_9PROT</name>
<dbReference type="InterPro" id="IPR052372">
    <property type="entry name" value="YpjD/HemX"/>
</dbReference>
<proteinExistence type="predicted"/>
<organism evidence="3 4">
    <name type="scientific">Novimethylophilus kurashikiensis</name>
    <dbReference type="NCBI Taxonomy" id="1825523"/>
    <lineage>
        <taxon>Bacteria</taxon>
        <taxon>Pseudomonadati</taxon>
        <taxon>Pseudomonadota</taxon>
        <taxon>Betaproteobacteria</taxon>
        <taxon>Nitrosomonadales</taxon>
        <taxon>Methylophilaceae</taxon>
        <taxon>Novimethylophilus</taxon>
    </lineage>
</organism>
<keyword evidence="1" id="KW-0812">Transmembrane</keyword>
<reference evidence="3 4" key="1">
    <citation type="journal article" date="2018" name="Environ. Microbiol.">
        <title>Isolation and genomic characterization of Novimethylophilus kurashikiensis gen. nov. sp. nov., a new lanthanide-dependent methylotrophic species of Methylophilaceae.</title>
        <authorList>
            <person name="Lv H."/>
            <person name="Sahin N."/>
            <person name="Tani A."/>
        </authorList>
    </citation>
    <scope>NUCLEOTIDE SEQUENCE [LARGE SCALE GENOMIC DNA]</scope>
    <source>
        <strain evidence="3 4">La2-4</strain>
    </source>
</reference>
<feature type="transmembrane region" description="Helical" evidence="1">
    <location>
        <begin position="172"/>
        <end position="193"/>
    </location>
</feature>
<keyword evidence="4" id="KW-1185">Reference proteome</keyword>
<dbReference type="GO" id="GO:0017004">
    <property type="term" value="P:cytochrome complex assembly"/>
    <property type="evidence" value="ECO:0007669"/>
    <property type="project" value="InterPro"/>
</dbReference>
<dbReference type="EMBL" id="BDOQ01000018">
    <property type="protein sequence ID" value="GBG15383.1"/>
    <property type="molecule type" value="Genomic_DNA"/>
</dbReference>
<dbReference type="RefSeq" id="WP_109016533.1">
    <property type="nucleotide sequence ID" value="NZ_BDOQ01000018.1"/>
</dbReference>
<feature type="transmembrane region" description="Helical" evidence="1">
    <location>
        <begin position="88"/>
        <end position="106"/>
    </location>
</feature>
<feature type="transmembrane region" description="Helical" evidence="1">
    <location>
        <begin position="236"/>
        <end position="254"/>
    </location>
</feature>
<dbReference type="Proteomes" id="UP000245081">
    <property type="component" value="Unassembled WGS sequence"/>
</dbReference>
<dbReference type="GO" id="GO:0020037">
    <property type="term" value="F:heme binding"/>
    <property type="evidence" value="ECO:0007669"/>
    <property type="project" value="InterPro"/>
</dbReference>
<evidence type="ECO:0000313" key="4">
    <source>
        <dbReference type="Proteomes" id="UP000245081"/>
    </source>
</evidence>
<evidence type="ECO:0000259" key="2">
    <source>
        <dbReference type="Pfam" id="PF01578"/>
    </source>
</evidence>
<feature type="transmembrane region" description="Helical" evidence="1">
    <location>
        <begin position="126"/>
        <end position="151"/>
    </location>
</feature>
<dbReference type="AlphaFoldDB" id="A0A2R5FFI4"/>
<comment type="caution">
    <text evidence="3">The sequence shown here is derived from an EMBL/GenBank/DDBJ whole genome shotgun (WGS) entry which is preliminary data.</text>
</comment>
<feature type="domain" description="Cytochrome c assembly protein" evidence="2">
    <location>
        <begin position="31"/>
        <end position="261"/>
    </location>
</feature>
<protein>
    <submittedName>
        <fullName evidence="3">Cytochrome C biogenesis protein</fullName>
    </submittedName>
</protein>
<evidence type="ECO:0000256" key="1">
    <source>
        <dbReference type="SAM" id="Phobius"/>
    </source>
</evidence>
<feature type="transmembrane region" description="Helical" evidence="1">
    <location>
        <begin position="205"/>
        <end position="224"/>
    </location>
</feature>
<feature type="transmembrane region" description="Helical" evidence="1">
    <location>
        <begin position="6"/>
        <end position="22"/>
    </location>
</feature>
<keyword evidence="1" id="KW-0472">Membrane</keyword>